<accession>A0A382R761</accession>
<name>A0A382R761_9ZZZZ</name>
<feature type="non-terminal residue" evidence="1">
    <location>
        <position position="192"/>
    </location>
</feature>
<protein>
    <submittedName>
        <fullName evidence="1">Uncharacterized protein</fullName>
    </submittedName>
</protein>
<dbReference type="AlphaFoldDB" id="A0A382R761"/>
<reference evidence="1" key="1">
    <citation type="submission" date="2018-05" db="EMBL/GenBank/DDBJ databases">
        <authorList>
            <person name="Lanie J.A."/>
            <person name="Ng W.-L."/>
            <person name="Kazmierczak K.M."/>
            <person name="Andrzejewski T.M."/>
            <person name="Davidsen T.M."/>
            <person name="Wayne K.J."/>
            <person name="Tettelin H."/>
            <person name="Glass J.I."/>
            <person name="Rusch D."/>
            <person name="Podicherti R."/>
            <person name="Tsui H.-C.T."/>
            <person name="Winkler M.E."/>
        </authorList>
    </citation>
    <scope>NUCLEOTIDE SEQUENCE</scope>
</reference>
<organism evidence="1">
    <name type="scientific">marine metagenome</name>
    <dbReference type="NCBI Taxonomy" id="408172"/>
    <lineage>
        <taxon>unclassified sequences</taxon>
        <taxon>metagenomes</taxon>
        <taxon>ecological metagenomes</taxon>
    </lineage>
</organism>
<dbReference type="EMBL" id="UINC01119624">
    <property type="protein sequence ID" value="SVC93584.1"/>
    <property type="molecule type" value="Genomic_DNA"/>
</dbReference>
<gene>
    <name evidence="1" type="ORF">METZ01_LOCUS346438</name>
</gene>
<proteinExistence type="predicted"/>
<sequence>MALLPIKIPPGFYKNATQYQAKNRWYDGNLVRFSEGRLRPIGGWQRLAETQITKKGGIESLTITTAGTGYSGNGTLGFSGGGGASFTGTYTVGTVNAVPGVITGVAITTAGTGFTSLPTITISGSTSGTAAVITPTLHSGVDPIRGLHSWRLSTGARYLAVGSVQSLRIWDGSQSAGVNAPIYDITPATSPG</sequence>
<evidence type="ECO:0000313" key="1">
    <source>
        <dbReference type="EMBL" id="SVC93584.1"/>
    </source>
</evidence>